<evidence type="ECO:0000256" key="3">
    <source>
        <dbReference type="SAM" id="MobiDB-lite"/>
    </source>
</evidence>
<gene>
    <name evidence="5" type="ORF">VTL71DRAFT_11215</name>
</gene>
<dbReference type="PROSITE" id="PS00463">
    <property type="entry name" value="ZN2_CY6_FUNGAL_1"/>
    <property type="match status" value="1"/>
</dbReference>
<evidence type="ECO:0000256" key="2">
    <source>
        <dbReference type="ARBA" id="ARBA00023242"/>
    </source>
</evidence>
<feature type="compositionally biased region" description="Polar residues" evidence="3">
    <location>
        <begin position="35"/>
        <end position="51"/>
    </location>
</feature>
<evidence type="ECO:0000259" key="4">
    <source>
        <dbReference type="PROSITE" id="PS50048"/>
    </source>
</evidence>
<keyword evidence="2" id="KW-0539">Nucleus</keyword>
<feature type="compositionally biased region" description="Gly residues" evidence="3">
    <location>
        <begin position="822"/>
        <end position="831"/>
    </location>
</feature>
<feature type="region of interest" description="Disordered" evidence="3">
    <location>
        <begin position="737"/>
        <end position="763"/>
    </location>
</feature>
<feature type="compositionally biased region" description="Basic and acidic residues" evidence="3">
    <location>
        <begin position="240"/>
        <end position="252"/>
    </location>
</feature>
<dbReference type="SMART" id="SM00906">
    <property type="entry name" value="Fungal_trans"/>
    <property type="match status" value="1"/>
</dbReference>
<feature type="region of interest" description="Disordered" evidence="3">
    <location>
        <begin position="72"/>
        <end position="199"/>
    </location>
</feature>
<dbReference type="PROSITE" id="PS50048">
    <property type="entry name" value="ZN2_CY6_FUNGAL_2"/>
    <property type="match status" value="1"/>
</dbReference>
<dbReference type="Pfam" id="PF04082">
    <property type="entry name" value="Fungal_trans"/>
    <property type="match status" value="1"/>
</dbReference>
<evidence type="ECO:0000256" key="1">
    <source>
        <dbReference type="ARBA" id="ARBA00022723"/>
    </source>
</evidence>
<dbReference type="Pfam" id="PF00172">
    <property type="entry name" value="Zn_clus"/>
    <property type="match status" value="1"/>
</dbReference>
<dbReference type="InterPro" id="IPR001138">
    <property type="entry name" value="Zn2Cys6_DnaBD"/>
</dbReference>
<feature type="compositionally biased region" description="Polar residues" evidence="3">
    <location>
        <begin position="811"/>
        <end position="821"/>
    </location>
</feature>
<feature type="region of interest" description="Disordered" evidence="3">
    <location>
        <begin position="1"/>
        <end position="57"/>
    </location>
</feature>
<feature type="domain" description="Zn(2)-C6 fungal-type" evidence="4">
    <location>
        <begin position="64"/>
        <end position="98"/>
    </location>
</feature>
<protein>
    <recommendedName>
        <fullName evidence="4">Zn(2)-C6 fungal-type domain-containing protein</fullName>
    </recommendedName>
</protein>
<dbReference type="PANTHER" id="PTHR31644:SF1">
    <property type="entry name" value="ZN(II)2CYS6 TRANSCRIPTION FACTOR (EUROFUNG)"/>
    <property type="match status" value="1"/>
</dbReference>
<evidence type="ECO:0000313" key="6">
    <source>
        <dbReference type="Proteomes" id="UP001595075"/>
    </source>
</evidence>
<feature type="region of interest" description="Disordered" evidence="3">
    <location>
        <begin position="811"/>
        <end position="847"/>
    </location>
</feature>
<accession>A0ABR4CVF7</accession>
<comment type="caution">
    <text evidence="5">The sequence shown here is derived from an EMBL/GenBank/DDBJ whole genome shotgun (WGS) entry which is preliminary data.</text>
</comment>
<proteinExistence type="predicted"/>
<feature type="compositionally biased region" description="Polar residues" evidence="3">
    <location>
        <begin position="1"/>
        <end position="10"/>
    </location>
</feature>
<dbReference type="EMBL" id="JAZHXI010000003">
    <property type="protein sequence ID" value="KAL2073889.1"/>
    <property type="molecule type" value="Genomic_DNA"/>
</dbReference>
<dbReference type="SMART" id="SM00066">
    <property type="entry name" value="GAL4"/>
    <property type="match status" value="1"/>
</dbReference>
<feature type="compositionally biased region" description="Polar residues" evidence="3">
    <location>
        <begin position="133"/>
        <end position="149"/>
    </location>
</feature>
<feature type="compositionally biased region" description="Low complexity" evidence="3">
    <location>
        <begin position="17"/>
        <end position="34"/>
    </location>
</feature>
<keyword evidence="6" id="KW-1185">Reference proteome</keyword>
<dbReference type="SUPFAM" id="SSF57701">
    <property type="entry name" value="Zn2/Cys6 DNA-binding domain"/>
    <property type="match status" value="1"/>
</dbReference>
<feature type="compositionally biased region" description="Basic and acidic residues" evidence="3">
    <location>
        <begin position="89"/>
        <end position="103"/>
    </location>
</feature>
<dbReference type="InterPro" id="IPR007219">
    <property type="entry name" value="XnlR_reg_dom"/>
</dbReference>
<feature type="compositionally biased region" description="Low complexity" evidence="3">
    <location>
        <begin position="120"/>
        <end position="132"/>
    </location>
</feature>
<dbReference type="PANTHER" id="PTHR31644">
    <property type="entry name" value="TRANSCRIPTIONAL ACTIVATOR ARO80-RELATED"/>
    <property type="match status" value="1"/>
</dbReference>
<evidence type="ECO:0000313" key="5">
    <source>
        <dbReference type="EMBL" id="KAL2073889.1"/>
    </source>
</evidence>
<dbReference type="Proteomes" id="UP001595075">
    <property type="component" value="Unassembled WGS sequence"/>
</dbReference>
<dbReference type="InterPro" id="IPR052780">
    <property type="entry name" value="AAA_Catabolism_Regulators"/>
</dbReference>
<feature type="compositionally biased region" description="Basic and acidic residues" evidence="3">
    <location>
        <begin position="159"/>
        <end position="169"/>
    </location>
</feature>
<feature type="compositionally biased region" description="Polar residues" evidence="3">
    <location>
        <begin position="737"/>
        <end position="759"/>
    </location>
</feature>
<name>A0ABR4CVF7_9HELO</name>
<feature type="region of interest" description="Disordered" evidence="3">
    <location>
        <begin position="239"/>
        <end position="275"/>
    </location>
</feature>
<dbReference type="Gene3D" id="4.10.240.10">
    <property type="entry name" value="Zn(2)-C6 fungal-type DNA-binding domain"/>
    <property type="match status" value="1"/>
</dbReference>
<sequence length="876" mass="96911">MSETGQSNNPMLPPLGAPGNPISNSSIPNMSAPNTMSPLMNGPSSQVQGGPSQPPVDAMRAYRACLHCRNRKSKCDLDPNGGRPPCRRCQRENRECVLGESHRGGRRVRKKPKLEEEGEGSSTSPSTPTASTFHGSPATQPQTSPQFRTNPGHAQHSSEPFHTRYDDRQMWQQQPSAAGGDGTSRYPEYPPILGESQNQPYRERLESTASIIGKPSHEGIATAALQNPSDALEILAQVADRADDSNSPRSDDTTGQVRKRVPAQQPDINPQPMENTWHYPPLQKGLISPEQQLYHSFFPIVPRATFDPQRLKWLSRYEPHLFSAILTVASKDEEVLHQVCYDHMQQMISNISAGADAGVEAVEALLLLSQWVSHRPQVAVTVGRGEEDRVAWMYIGTALRLGYFLEIDRTSFNSDTQEDPAKFHRKRLVWAACYICDRQVSVRVGRGFWARGPGPLSGLKASNFPTLQRVGNHEEDFATIFQANLELTQIFSNVHDILYSSKGHAWKEMLEGRYAKYLDDFRYSIRTWIDNWGSLNCHPSIKASLMLTYDYLRLYVNAFAYQATISRALTDQRDSQHNPNGSIPLINSTAPDARFIYEAVNAATSLLSRFNDSVSPETLRHMPSSYYLFVIYSAVFLYKARSTTSLQKSEREEVHKSIRQTIERLQASSVGCNQIGNRYARLLELLWRKSPKRNGNKGLYRMSIDNRIIAQQQQAAISQAQAQALAAAGTQNASQSLASNLNPIPNSETHNPPQTQNFDPNLDPNMYKTSFPDPFASSIQNQQQHQPQTYIPHPATMPGFSWLDLSATSQYAQQNGPSSSGSGEGYDGIGELGSPWDAGTGFESGGMDGSGMDGVAAGFMDPGFLDGGIGGGDLIF</sequence>
<keyword evidence="1" id="KW-0479">Metal-binding</keyword>
<dbReference type="CDD" id="cd12148">
    <property type="entry name" value="fungal_TF_MHR"/>
    <property type="match status" value="1"/>
</dbReference>
<organism evidence="5 6">
    <name type="scientific">Oculimacula yallundae</name>
    <dbReference type="NCBI Taxonomy" id="86028"/>
    <lineage>
        <taxon>Eukaryota</taxon>
        <taxon>Fungi</taxon>
        <taxon>Dikarya</taxon>
        <taxon>Ascomycota</taxon>
        <taxon>Pezizomycotina</taxon>
        <taxon>Leotiomycetes</taxon>
        <taxon>Helotiales</taxon>
        <taxon>Ploettnerulaceae</taxon>
        <taxon>Oculimacula</taxon>
    </lineage>
</organism>
<reference evidence="5 6" key="1">
    <citation type="journal article" date="2024" name="Commun. Biol.">
        <title>Comparative genomic analysis of thermophilic fungi reveals convergent evolutionary adaptations and gene losses.</title>
        <authorList>
            <person name="Steindorff A.S."/>
            <person name="Aguilar-Pontes M.V."/>
            <person name="Robinson A.J."/>
            <person name="Andreopoulos B."/>
            <person name="LaButti K."/>
            <person name="Kuo A."/>
            <person name="Mondo S."/>
            <person name="Riley R."/>
            <person name="Otillar R."/>
            <person name="Haridas S."/>
            <person name="Lipzen A."/>
            <person name="Grimwood J."/>
            <person name="Schmutz J."/>
            <person name="Clum A."/>
            <person name="Reid I.D."/>
            <person name="Moisan M.C."/>
            <person name="Butler G."/>
            <person name="Nguyen T.T.M."/>
            <person name="Dewar K."/>
            <person name="Conant G."/>
            <person name="Drula E."/>
            <person name="Henrissat B."/>
            <person name="Hansel C."/>
            <person name="Singer S."/>
            <person name="Hutchinson M.I."/>
            <person name="de Vries R.P."/>
            <person name="Natvig D.O."/>
            <person name="Powell A.J."/>
            <person name="Tsang A."/>
            <person name="Grigoriev I.V."/>
        </authorList>
    </citation>
    <scope>NUCLEOTIDE SEQUENCE [LARGE SCALE GENOMIC DNA]</scope>
    <source>
        <strain evidence="5 6">CBS 494.80</strain>
    </source>
</reference>
<dbReference type="InterPro" id="IPR036864">
    <property type="entry name" value="Zn2-C6_fun-type_DNA-bd_sf"/>
</dbReference>
<dbReference type="CDD" id="cd00067">
    <property type="entry name" value="GAL4"/>
    <property type="match status" value="1"/>
</dbReference>